<reference evidence="3 4" key="1">
    <citation type="journal article" date="2024" name="Science">
        <title>Giant polyketide synthase enzymes in the biosynthesis of giant marine polyether toxins.</title>
        <authorList>
            <person name="Fallon T.R."/>
            <person name="Shende V.V."/>
            <person name="Wierzbicki I.H."/>
            <person name="Pendleton A.L."/>
            <person name="Watervoot N.F."/>
            <person name="Auber R.P."/>
            <person name="Gonzalez D.J."/>
            <person name="Wisecaver J.H."/>
            <person name="Moore B.S."/>
        </authorList>
    </citation>
    <scope>NUCLEOTIDE SEQUENCE [LARGE SCALE GENOMIC DNA]</scope>
    <source>
        <strain evidence="3 4">12B1</strain>
    </source>
</reference>
<name>A0AB34IR30_PRYPA</name>
<evidence type="ECO:0000256" key="1">
    <source>
        <dbReference type="SAM" id="Coils"/>
    </source>
</evidence>
<feature type="compositionally biased region" description="Polar residues" evidence="2">
    <location>
        <begin position="196"/>
        <end position="212"/>
    </location>
</feature>
<dbReference type="AlphaFoldDB" id="A0AB34IR30"/>
<protein>
    <submittedName>
        <fullName evidence="3">Uncharacterized protein</fullName>
    </submittedName>
</protein>
<proteinExistence type="predicted"/>
<accession>A0AB34IR30</accession>
<keyword evidence="4" id="KW-1185">Reference proteome</keyword>
<sequence>MAETFEAFEYFIEGNAPDQFLVRQGVKCAVRAFVGCTSHCLDELVKKMKEELAKAYEETGDIRYHDLRQMIPDFEKSKSGLWAAFVREHLAEIKQAAKKKREDNRTLRELKKRKQEEEKGLEALSLRFNGVAVEAAEQSAQLEETSADGVAEDGDDTIDSFCGALVPPELSALSEEPPPLEGEGQAECGNDGSAVAPSSPTEPNRDQISTWVDNLYLPRTDYRSGEEEKYDTDGGSHSPAVLHLQHGCSA</sequence>
<feature type="compositionally biased region" description="Basic and acidic residues" evidence="2">
    <location>
        <begin position="220"/>
        <end position="234"/>
    </location>
</feature>
<organism evidence="3 4">
    <name type="scientific">Prymnesium parvum</name>
    <name type="common">Toxic golden alga</name>
    <dbReference type="NCBI Taxonomy" id="97485"/>
    <lineage>
        <taxon>Eukaryota</taxon>
        <taxon>Haptista</taxon>
        <taxon>Haptophyta</taxon>
        <taxon>Prymnesiophyceae</taxon>
        <taxon>Prymnesiales</taxon>
        <taxon>Prymnesiaceae</taxon>
        <taxon>Prymnesium</taxon>
    </lineage>
</organism>
<feature type="compositionally biased region" description="Low complexity" evidence="2">
    <location>
        <begin position="167"/>
        <end position="187"/>
    </location>
</feature>
<evidence type="ECO:0000313" key="4">
    <source>
        <dbReference type="Proteomes" id="UP001515480"/>
    </source>
</evidence>
<comment type="caution">
    <text evidence="3">The sequence shown here is derived from an EMBL/GenBank/DDBJ whole genome shotgun (WGS) entry which is preliminary data.</text>
</comment>
<evidence type="ECO:0000313" key="3">
    <source>
        <dbReference type="EMBL" id="KAL1503861.1"/>
    </source>
</evidence>
<gene>
    <name evidence="3" type="ORF">AB1Y20_012325</name>
</gene>
<dbReference type="Proteomes" id="UP001515480">
    <property type="component" value="Unassembled WGS sequence"/>
</dbReference>
<feature type="coiled-coil region" evidence="1">
    <location>
        <begin position="90"/>
        <end position="127"/>
    </location>
</feature>
<evidence type="ECO:0000256" key="2">
    <source>
        <dbReference type="SAM" id="MobiDB-lite"/>
    </source>
</evidence>
<keyword evidence="1" id="KW-0175">Coiled coil</keyword>
<feature type="region of interest" description="Disordered" evidence="2">
    <location>
        <begin position="137"/>
        <end position="250"/>
    </location>
</feature>
<dbReference type="EMBL" id="JBGBPQ010000021">
    <property type="protein sequence ID" value="KAL1503861.1"/>
    <property type="molecule type" value="Genomic_DNA"/>
</dbReference>